<dbReference type="SUPFAM" id="SSF53955">
    <property type="entry name" value="Lysozyme-like"/>
    <property type="match status" value="1"/>
</dbReference>
<dbReference type="GO" id="GO:0042742">
    <property type="term" value="P:defense response to bacterium"/>
    <property type="evidence" value="ECO:0007669"/>
    <property type="project" value="UniProtKB-KW"/>
</dbReference>
<evidence type="ECO:0000256" key="2">
    <source>
        <dbReference type="ARBA" id="ARBA00022529"/>
    </source>
</evidence>
<dbReference type="GO" id="GO:0003796">
    <property type="term" value="F:lysozyme activity"/>
    <property type="evidence" value="ECO:0007669"/>
    <property type="project" value="UniProtKB-EC"/>
</dbReference>
<comment type="similarity">
    <text evidence="7">Belongs to the glycosyl hydrolase 24 family.</text>
</comment>
<dbReference type="PANTHER" id="PTHR38107:SF4">
    <property type="entry name" value="LYSOZYME"/>
    <property type="match status" value="1"/>
</dbReference>
<dbReference type="InterPro" id="IPR002196">
    <property type="entry name" value="Glyco_hydro_24"/>
</dbReference>
<dbReference type="PANTHER" id="PTHR38107">
    <property type="match status" value="1"/>
</dbReference>
<evidence type="ECO:0000256" key="1">
    <source>
        <dbReference type="ARBA" id="ARBA00000632"/>
    </source>
</evidence>
<gene>
    <name evidence="8" type="ORF">BGO89_06805</name>
</gene>
<protein>
    <recommendedName>
        <fullName evidence="7">Lysozyme</fullName>
        <ecNumber evidence="7">3.2.1.17</ecNumber>
    </recommendedName>
</protein>
<dbReference type="AlphaFoldDB" id="A0A1M3KZA5"/>
<evidence type="ECO:0000256" key="4">
    <source>
        <dbReference type="ARBA" id="ARBA00022801"/>
    </source>
</evidence>
<evidence type="ECO:0000256" key="6">
    <source>
        <dbReference type="ARBA" id="ARBA00023295"/>
    </source>
</evidence>
<dbReference type="GO" id="GO:0031640">
    <property type="term" value="P:killing of cells of another organism"/>
    <property type="evidence" value="ECO:0007669"/>
    <property type="project" value="UniProtKB-KW"/>
</dbReference>
<keyword evidence="2 7" id="KW-0929">Antimicrobial</keyword>
<evidence type="ECO:0000256" key="5">
    <source>
        <dbReference type="ARBA" id="ARBA00023200"/>
    </source>
</evidence>
<keyword evidence="5" id="KW-1035">Host cytoplasm</keyword>
<evidence type="ECO:0000313" key="8">
    <source>
        <dbReference type="EMBL" id="OJX57675.1"/>
    </source>
</evidence>
<dbReference type="InterPro" id="IPR033907">
    <property type="entry name" value="Endolysin_autolysin"/>
</dbReference>
<sequence length="168" mass="18480">MKRIDAAGIAMITKHEGVRLRAYQDSGGVWTIGYGHTGGVTKGMKITQQQAIRFLEQDVERFETCVTNNVRSELTQGQYNAVVSYAFNRGCGGLQRSDLLGLINARRFNEAAKAWLVSAITAKGKKLRGLVRRRRAEVAMFEGKTESSNKALASWLVFGALKALSGRV</sequence>
<dbReference type="GO" id="GO:0009253">
    <property type="term" value="P:peptidoglycan catabolic process"/>
    <property type="evidence" value="ECO:0007669"/>
    <property type="project" value="InterPro"/>
</dbReference>
<keyword evidence="4 7" id="KW-0378">Hydrolase</keyword>
<evidence type="ECO:0000256" key="3">
    <source>
        <dbReference type="ARBA" id="ARBA00022638"/>
    </source>
</evidence>
<dbReference type="GO" id="GO:0016998">
    <property type="term" value="P:cell wall macromolecule catabolic process"/>
    <property type="evidence" value="ECO:0007669"/>
    <property type="project" value="InterPro"/>
</dbReference>
<dbReference type="InterPro" id="IPR051018">
    <property type="entry name" value="Bacteriophage_GH24"/>
</dbReference>
<dbReference type="InterPro" id="IPR023346">
    <property type="entry name" value="Lysozyme-like_dom_sf"/>
</dbReference>
<evidence type="ECO:0000256" key="7">
    <source>
        <dbReference type="RuleBase" id="RU003788"/>
    </source>
</evidence>
<keyword evidence="3 7" id="KW-0081">Bacteriolytic enzyme</keyword>
<dbReference type="Pfam" id="PF00959">
    <property type="entry name" value="Phage_lysozyme"/>
    <property type="match status" value="1"/>
</dbReference>
<dbReference type="Proteomes" id="UP000184233">
    <property type="component" value="Unassembled WGS sequence"/>
</dbReference>
<evidence type="ECO:0000313" key="9">
    <source>
        <dbReference type="Proteomes" id="UP000184233"/>
    </source>
</evidence>
<dbReference type="CDD" id="cd00737">
    <property type="entry name" value="lyz_endolysin_autolysin"/>
    <property type="match status" value="1"/>
</dbReference>
<organism evidence="8 9">
    <name type="scientific">Candidatus Kapaibacterium thiocyanatum</name>
    <dbReference type="NCBI Taxonomy" id="1895771"/>
    <lineage>
        <taxon>Bacteria</taxon>
        <taxon>Pseudomonadati</taxon>
        <taxon>Candidatus Kapaibacteriota</taxon>
        <taxon>Candidatus Kapaibacteriia</taxon>
        <taxon>Candidatus Kapaibacteriales</taxon>
        <taxon>Candidatus Kapaibacteriaceae</taxon>
        <taxon>Candidatus Kapaibacterium</taxon>
    </lineage>
</organism>
<dbReference type="InterPro" id="IPR034690">
    <property type="entry name" value="Endolysin_T4_type"/>
</dbReference>
<comment type="caution">
    <text evidence="8">The sequence shown here is derived from an EMBL/GenBank/DDBJ whole genome shotgun (WGS) entry which is preliminary data.</text>
</comment>
<accession>A0A1M3KZA5</accession>
<proteinExistence type="inferred from homology"/>
<dbReference type="EMBL" id="MKVH01000021">
    <property type="protein sequence ID" value="OJX57675.1"/>
    <property type="molecule type" value="Genomic_DNA"/>
</dbReference>
<comment type="catalytic activity">
    <reaction evidence="1 7">
        <text>Hydrolysis of (1-&gt;4)-beta-linkages between N-acetylmuramic acid and N-acetyl-D-glucosamine residues in a peptidoglycan and between N-acetyl-D-glucosamine residues in chitodextrins.</text>
        <dbReference type="EC" id="3.2.1.17"/>
    </reaction>
</comment>
<dbReference type="EC" id="3.2.1.17" evidence="7"/>
<name>A0A1M3KZA5_9BACT</name>
<dbReference type="STRING" id="1895771.BGO89_06805"/>
<reference evidence="8 9" key="1">
    <citation type="submission" date="2016-09" db="EMBL/GenBank/DDBJ databases">
        <title>Genome-resolved meta-omics ties microbial dynamics to process performance in biotechnology for thiocyanate degradation.</title>
        <authorList>
            <person name="Kantor R.S."/>
            <person name="Huddy R.J."/>
            <person name="Iyer R."/>
            <person name="Thomas B.C."/>
            <person name="Brown C.T."/>
            <person name="Anantharaman K."/>
            <person name="Tringe S."/>
            <person name="Hettich R.L."/>
            <person name="Harrison S.T."/>
            <person name="Banfield J.F."/>
        </authorList>
    </citation>
    <scope>NUCLEOTIDE SEQUENCE [LARGE SCALE GENOMIC DNA]</scope>
    <source>
        <strain evidence="8">59-99</strain>
    </source>
</reference>
<dbReference type="Gene3D" id="1.10.530.40">
    <property type="match status" value="1"/>
</dbReference>
<dbReference type="InterPro" id="IPR023347">
    <property type="entry name" value="Lysozyme_dom_sf"/>
</dbReference>
<dbReference type="HAMAP" id="MF_04110">
    <property type="entry name" value="ENDOLYSIN_T4"/>
    <property type="match status" value="1"/>
</dbReference>
<keyword evidence="6 7" id="KW-0326">Glycosidase</keyword>